<dbReference type="AlphaFoldDB" id="A0A5B8VGK4"/>
<proteinExistence type="predicted"/>
<name>A0A5B8VGK4_9BACT</name>
<dbReference type="EMBL" id="CP042434">
    <property type="protein sequence ID" value="QEC70634.1"/>
    <property type="molecule type" value="Genomic_DNA"/>
</dbReference>
<dbReference type="KEGG" id="agi:FSB73_01890"/>
<keyword evidence="2" id="KW-1185">Reference proteome</keyword>
<organism evidence="1 2">
    <name type="scientific">Arachidicoccus ginsenosidivorans</name>
    <dbReference type="NCBI Taxonomy" id="496057"/>
    <lineage>
        <taxon>Bacteria</taxon>
        <taxon>Pseudomonadati</taxon>
        <taxon>Bacteroidota</taxon>
        <taxon>Chitinophagia</taxon>
        <taxon>Chitinophagales</taxon>
        <taxon>Chitinophagaceae</taxon>
        <taxon>Arachidicoccus</taxon>
    </lineage>
</organism>
<dbReference type="Proteomes" id="UP000321291">
    <property type="component" value="Chromosome"/>
</dbReference>
<evidence type="ECO:0000313" key="1">
    <source>
        <dbReference type="EMBL" id="QEC70634.1"/>
    </source>
</evidence>
<dbReference type="RefSeq" id="WP_146779897.1">
    <property type="nucleotide sequence ID" value="NZ_CP042434.1"/>
</dbReference>
<evidence type="ECO:0000313" key="2">
    <source>
        <dbReference type="Proteomes" id="UP000321291"/>
    </source>
</evidence>
<protein>
    <submittedName>
        <fullName evidence="1">Uncharacterized protein</fullName>
    </submittedName>
</protein>
<reference evidence="1 2" key="1">
    <citation type="journal article" date="2017" name="Int. J. Syst. Evol. Microbiol.">
        <title>Arachidicoccus ginsenosidivorans sp. nov., with ginsenoside-converting activity isolated from ginseng cultivating soil.</title>
        <authorList>
            <person name="Siddiqi M.Z."/>
            <person name="Aslam Z."/>
            <person name="Im W.T."/>
        </authorList>
    </citation>
    <scope>NUCLEOTIDE SEQUENCE [LARGE SCALE GENOMIC DNA]</scope>
    <source>
        <strain evidence="1 2">Gsoil 809</strain>
    </source>
</reference>
<accession>A0A5B8VGK4</accession>
<gene>
    <name evidence="1" type="ORF">FSB73_01890</name>
</gene>
<sequence>MAKSKDLINFFGQSVTFNVSAEAILAEEQTARNTLTDGNEKAAEKTAASSPNSFYRQCLKKKLSCQIKYWPLQYIRLKRSKLRICDIEWLIGGFSLLFIFI</sequence>